<gene>
    <name evidence="2" type="ORF">TKK_000712</name>
</gene>
<keyword evidence="3" id="KW-1185">Reference proteome</keyword>
<dbReference type="EMBL" id="JBJJXI010000015">
    <property type="protein sequence ID" value="KAL3407169.1"/>
    <property type="molecule type" value="Genomic_DNA"/>
</dbReference>
<accession>A0ABD2XPY0</accession>
<sequence length="104" mass="11973">MSARDTHSRLVLIAQQNRWTSLAVRRVQQNNDNNNNDDYSLLDKPKGILLQSIEHNDDYAHKNNVIAVGRQSSVVSRCIWVRYQFTFGFIFLLLLLLEEGVGRG</sequence>
<proteinExistence type="predicted"/>
<feature type="transmembrane region" description="Helical" evidence="1">
    <location>
        <begin position="79"/>
        <end position="97"/>
    </location>
</feature>
<keyword evidence="1" id="KW-0472">Membrane</keyword>
<organism evidence="2 3">
    <name type="scientific">Trichogramma kaykai</name>
    <dbReference type="NCBI Taxonomy" id="54128"/>
    <lineage>
        <taxon>Eukaryota</taxon>
        <taxon>Metazoa</taxon>
        <taxon>Ecdysozoa</taxon>
        <taxon>Arthropoda</taxon>
        <taxon>Hexapoda</taxon>
        <taxon>Insecta</taxon>
        <taxon>Pterygota</taxon>
        <taxon>Neoptera</taxon>
        <taxon>Endopterygota</taxon>
        <taxon>Hymenoptera</taxon>
        <taxon>Apocrita</taxon>
        <taxon>Proctotrupomorpha</taxon>
        <taxon>Chalcidoidea</taxon>
        <taxon>Trichogrammatidae</taxon>
        <taxon>Trichogramma</taxon>
    </lineage>
</organism>
<keyword evidence="1" id="KW-1133">Transmembrane helix</keyword>
<evidence type="ECO:0000313" key="3">
    <source>
        <dbReference type="Proteomes" id="UP001627154"/>
    </source>
</evidence>
<name>A0ABD2XPY0_9HYME</name>
<reference evidence="2 3" key="1">
    <citation type="journal article" date="2024" name="bioRxiv">
        <title>A reference genome for Trichogramma kaykai: A tiny desert-dwelling parasitoid wasp with competing sex-ratio distorters.</title>
        <authorList>
            <person name="Culotta J."/>
            <person name="Lindsey A.R."/>
        </authorList>
    </citation>
    <scope>NUCLEOTIDE SEQUENCE [LARGE SCALE GENOMIC DNA]</scope>
    <source>
        <strain evidence="2 3">KSX58</strain>
    </source>
</reference>
<keyword evidence="1" id="KW-0812">Transmembrane</keyword>
<dbReference type="Proteomes" id="UP001627154">
    <property type="component" value="Unassembled WGS sequence"/>
</dbReference>
<protein>
    <submittedName>
        <fullName evidence="2">Uncharacterized protein</fullName>
    </submittedName>
</protein>
<evidence type="ECO:0000256" key="1">
    <source>
        <dbReference type="SAM" id="Phobius"/>
    </source>
</evidence>
<comment type="caution">
    <text evidence="2">The sequence shown here is derived from an EMBL/GenBank/DDBJ whole genome shotgun (WGS) entry which is preliminary data.</text>
</comment>
<dbReference type="AlphaFoldDB" id="A0ABD2XPY0"/>
<evidence type="ECO:0000313" key="2">
    <source>
        <dbReference type="EMBL" id="KAL3407169.1"/>
    </source>
</evidence>